<comment type="subcellular location">
    <subcellularLocation>
        <location evidence="1 14">Cell membrane</location>
        <topology evidence="1 14">Peripheral membrane protein</topology>
        <orientation evidence="1 14">Cytoplasmic side</orientation>
    </subcellularLocation>
</comment>
<evidence type="ECO:0000259" key="15">
    <source>
        <dbReference type="SMART" id="SM00563"/>
    </source>
</evidence>
<dbReference type="Proteomes" id="UP000250079">
    <property type="component" value="Chromosome"/>
</dbReference>
<dbReference type="InterPro" id="IPR041728">
    <property type="entry name" value="GPAT/DHAPAT_LPLAT"/>
</dbReference>
<evidence type="ECO:0000256" key="12">
    <source>
        <dbReference type="ARBA" id="ARBA00023315"/>
    </source>
</evidence>
<protein>
    <recommendedName>
        <fullName evidence="6 14">Glycerol-3-phosphate acyltransferase</fullName>
        <shortName evidence="14">GPAT</shortName>
        <ecNumber evidence="5 14">2.3.1.15</ecNumber>
    </recommendedName>
</protein>
<feature type="short sequence motif" description="HXXXXD motif" evidence="14">
    <location>
        <begin position="307"/>
        <end position="312"/>
    </location>
</feature>
<dbReference type="SUPFAM" id="SSF69593">
    <property type="entry name" value="Glycerol-3-phosphate (1)-acyltransferase"/>
    <property type="match status" value="1"/>
</dbReference>
<dbReference type="HAMAP" id="MF_00393">
    <property type="entry name" value="Glyc3P_acyltrans"/>
    <property type="match status" value="1"/>
</dbReference>
<keyword evidence="9 14" id="KW-0472">Membrane</keyword>
<accession>A0A2Z2NLI3</accession>
<evidence type="ECO:0000256" key="6">
    <source>
        <dbReference type="ARBA" id="ARBA00013432"/>
    </source>
</evidence>
<evidence type="ECO:0000256" key="2">
    <source>
        <dbReference type="ARBA" id="ARBA00004765"/>
    </source>
</evidence>
<dbReference type="GO" id="GO:0005886">
    <property type="term" value="C:plasma membrane"/>
    <property type="evidence" value="ECO:0007669"/>
    <property type="project" value="UniProtKB-SubCell"/>
</dbReference>
<dbReference type="InterPro" id="IPR002123">
    <property type="entry name" value="Plipid/glycerol_acylTrfase"/>
</dbReference>
<sequence>MRNTTYRIITNLPLRILSIWVKPQVLPDSPSALIDPDLPVLYVLEVGGVADRCALQLACAQHGLPDPTDKLLYGTNTESSSVDVLKSRQGSIFRKLRPTISARLNRLVSAGLDIDADAGELQIVPVGVYWGRAPDKESSIWRLWFTENWQFAGRTRKLITTLIHGRHTLLSFSEPLSFNTLKNTGEAPRILERKLSRVLRVHFRQRRIATLGPDQSHRRILIDHVLADDAVRQAIVKESDGKPVERARRQAQKYAFEIAADVSYPTVRILHNLLTRLWNELYDGVELSGINRLKAVADGHELIYVPCHRSHIDYLLLSYILYMQGYSLPHIAAGINLNLPVVGGLLRRGGAFFLRRTFTGNPLYAAVFNAYLKEILQRGHALEYFVEGGRSRTGRLLPPKGGMLAMTVHAYLREPKTPVMFIPVYFGYERLLEGRSFTSELAGGKKQKETIFALVKALRTLKEDYGRVHVNFGEPIALDTILDSHQSNWRQLPAPLERPDWLHPVVETLGSSIMQNINEAACVTPISLLAITLLATPRGRISRDELMLQIDIYHQLLSQAHAHTPVVVPAINADDLIEHGTRLGFIETYSDSIGPLIQPKPGQLAALTYFRNNILHLLTLPALIAAAFSNSRTRSETYLKELIKLTFPFLQGELFLPTEPDESTIDSSLQALMQSGLLEQVDGKWHRASAGTIQALSLMRLAQVVMPGLERNYLCASLLARAHEGGITRDELALRNQMSAERLANTSGVDAAELYDKHLHRAFVERMIQQGYVAVHDDRLTPEKSMLEVEGKAHTLLSEQTRHAIINAALAAGNIQ</sequence>
<evidence type="ECO:0000256" key="7">
    <source>
        <dbReference type="ARBA" id="ARBA00022475"/>
    </source>
</evidence>
<dbReference type="InterPro" id="IPR028354">
    <property type="entry name" value="GPAT_PlsB"/>
</dbReference>
<evidence type="ECO:0000256" key="9">
    <source>
        <dbReference type="ARBA" id="ARBA00023136"/>
    </source>
</evidence>
<comment type="domain">
    <text evidence="14">The HXXXXD motif is essential for acyltransferase activity and may constitute the binding site for the phosphate moiety of the glycerol-3-phosphate.</text>
</comment>
<dbReference type="SMART" id="SM00563">
    <property type="entry name" value="PlsC"/>
    <property type="match status" value="1"/>
</dbReference>
<comment type="similarity">
    <text evidence="4 14">Belongs to the GPAT/DAPAT family.</text>
</comment>
<organism evidence="16 17">
    <name type="scientific">Granulosicoccus antarcticus IMCC3135</name>
    <dbReference type="NCBI Taxonomy" id="1192854"/>
    <lineage>
        <taxon>Bacteria</taxon>
        <taxon>Pseudomonadati</taxon>
        <taxon>Pseudomonadota</taxon>
        <taxon>Gammaproteobacteria</taxon>
        <taxon>Chromatiales</taxon>
        <taxon>Granulosicoccaceae</taxon>
        <taxon>Granulosicoccus</taxon>
    </lineage>
</organism>
<dbReference type="InterPro" id="IPR045520">
    <property type="entry name" value="GPAT/DHAPAT_C"/>
</dbReference>
<keyword evidence="14" id="KW-0443">Lipid metabolism</keyword>
<keyword evidence="14" id="KW-0444">Lipid biosynthesis</keyword>
<comment type="pathway">
    <text evidence="2 14">Phospholipid metabolism; CDP-diacylglycerol biosynthesis; CDP-diacylglycerol from sn-glycerol 3-phosphate: step 1/3.</text>
</comment>
<dbReference type="PIRSF" id="PIRSF000437">
    <property type="entry name" value="GPAT_DHAPAT"/>
    <property type="match status" value="1"/>
</dbReference>
<name>A0A2Z2NLI3_9GAMM</name>
<dbReference type="NCBIfam" id="NF003441">
    <property type="entry name" value="PRK04974.1"/>
    <property type="match status" value="1"/>
</dbReference>
<dbReference type="EC" id="2.3.1.15" evidence="5 14"/>
<dbReference type="GO" id="GO:0016024">
    <property type="term" value="P:CDP-diacylglycerol biosynthetic process"/>
    <property type="evidence" value="ECO:0007669"/>
    <property type="project" value="UniProtKB-UniRule"/>
</dbReference>
<dbReference type="GO" id="GO:0006631">
    <property type="term" value="P:fatty acid metabolic process"/>
    <property type="evidence" value="ECO:0007669"/>
    <property type="project" value="TreeGrafter"/>
</dbReference>
<dbReference type="PIRSF" id="PIRSF500064">
    <property type="entry name" value="GPAT"/>
    <property type="match status" value="1"/>
</dbReference>
<dbReference type="PANTHER" id="PTHR12563:SF17">
    <property type="entry name" value="DIHYDROXYACETONE PHOSPHATE ACYLTRANSFERASE"/>
    <property type="match status" value="1"/>
</dbReference>
<proteinExistence type="inferred from homology"/>
<keyword evidence="17" id="KW-1185">Reference proteome</keyword>
<evidence type="ECO:0000256" key="10">
    <source>
        <dbReference type="ARBA" id="ARBA00023209"/>
    </source>
</evidence>
<evidence type="ECO:0000256" key="1">
    <source>
        <dbReference type="ARBA" id="ARBA00004413"/>
    </source>
</evidence>
<dbReference type="InterPro" id="IPR022284">
    <property type="entry name" value="GPAT/DHAPAT"/>
</dbReference>
<keyword evidence="12 14" id="KW-0012">Acyltransferase</keyword>
<keyword evidence="11 14" id="KW-1208">Phospholipid metabolism</keyword>
<evidence type="ECO:0000256" key="3">
    <source>
        <dbReference type="ARBA" id="ARBA00005189"/>
    </source>
</evidence>
<keyword evidence="8 14" id="KW-0808">Transferase</keyword>
<dbReference type="Pfam" id="PF01553">
    <property type="entry name" value="Acyltransferase"/>
    <property type="match status" value="1"/>
</dbReference>
<comment type="pathway">
    <text evidence="3">Lipid metabolism.</text>
</comment>
<evidence type="ECO:0000256" key="11">
    <source>
        <dbReference type="ARBA" id="ARBA00023264"/>
    </source>
</evidence>
<dbReference type="EMBL" id="CP018632">
    <property type="protein sequence ID" value="ASJ71395.1"/>
    <property type="molecule type" value="Genomic_DNA"/>
</dbReference>
<keyword evidence="10 14" id="KW-0594">Phospholipid biosynthesis</keyword>
<dbReference type="RefSeq" id="WP_157735801.1">
    <property type="nucleotide sequence ID" value="NZ_CP018632.1"/>
</dbReference>
<evidence type="ECO:0000256" key="8">
    <source>
        <dbReference type="ARBA" id="ARBA00022679"/>
    </source>
</evidence>
<dbReference type="GO" id="GO:0004366">
    <property type="term" value="F:glycerol-3-phosphate O-acyltransferase activity"/>
    <property type="evidence" value="ECO:0007669"/>
    <property type="project" value="UniProtKB-UniRule"/>
</dbReference>
<dbReference type="CDD" id="cd07993">
    <property type="entry name" value="LPLAT_DHAPAT-like"/>
    <property type="match status" value="1"/>
</dbReference>
<dbReference type="Pfam" id="PF19277">
    <property type="entry name" value="GPAT_C"/>
    <property type="match status" value="1"/>
</dbReference>
<dbReference type="PANTHER" id="PTHR12563">
    <property type="entry name" value="GLYCEROL-3-PHOSPHATE ACYLTRANSFERASE"/>
    <property type="match status" value="1"/>
</dbReference>
<evidence type="ECO:0000256" key="5">
    <source>
        <dbReference type="ARBA" id="ARBA00013113"/>
    </source>
</evidence>
<evidence type="ECO:0000256" key="13">
    <source>
        <dbReference type="ARBA" id="ARBA00048427"/>
    </source>
</evidence>
<gene>
    <name evidence="14 16" type="primary">plsB</name>
    <name evidence="16" type="ORF">IMCC3135_06440</name>
</gene>
<evidence type="ECO:0000313" key="16">
    <source>
        <dbReference type="EMBL" id="ASJ71395.1"/>
    </source>
</evidence>
<dbReference type="NCBIfam" id="TIGR03703">
    <property type="entry name" value="plsB"/>
    <property type="match status" value="1"/>
</dbReference>
<evidence type="ECO:0000313" key="17">
    <source>
        <dbReference type="Proteomes" id="UP000250079"/>
    </source>
</evidence>
<reference evidence="16 17" key="1">
    <citation type="submission" date="2016-12" db="EMBL/GenBank/DDBJ databases">
        <authorList>
            <person name="Song W.-J."/>
            <person name="Kurnit D.M."/>
        </authorList>
    </citation>
    <scope>NUCLEOTIDE SEQUENCE [LARGE SCALE GENOMIC DNA]</scope>
    <source>
        <strain evidence="16 17">IMCC3135</strain>
    </source>
</reference>
<evidence type="ECO:0000256" key="14">
    <source>
        <dbReference type="HAMAP-Rule" id="MF_00393"/>
    </source>
</evidence>
<dbReference type="KEGG" id="gai:IMCC3135_06440"/>
<feature type="domain" description="Phospholipid/glycerol acyltransferase" evidence="15">
    <location>
        <begin position="302"/>
        <end position="429"/>
    </location>
</feature>
<comment type="catalytic activity">
    <reaction evidence="13 14">
        <text>sn-glycerol 3-phosphate + an acyl-CoA = a 1-acyl-sn-glycero-3-phosphate + CoA</text>
        <dbReference type="Rhea" id="RHEA:15325"/>
        <dbReference type="ChEBI" id="CHEBI:57287"/>
        <dbReference type="ChEBI" id="CHEBI:57597"/>
        <dbReference type="ChEBI" id="CHEBI:57970"/>
        <dbReference type="ChEBI" id="CHEBI:58342"/>
        <dbReference type="EC" id="2.3.1.15"/>
    </reaction>
</comment>
<dbReference type="UniPathway" id="UPA00557">
    <property type="reaction ID" value="UER00612"/>
</dbReference>
<dbReference type="OrthoDB" id="335193at2"/>
<dbReference type="AlphaFoldDB" id="A0A2Z2NLI3"/>
<evidence type="ECO:0000256" key="4">
    <source>
        <dbReference type="ARBA" id="ARBA00007937"/>
    </source>
</evidence>
<keyword evidence="7 14" id="KW-1003">Cell membrane</keyword>